<feature type="compositionally biased region" description="Polar residues" evidence="1">
    <location>
        <begin position="71"/>
        <end position="82"/>
    </location>
</feature>
<reference evidence="2 3" key="1">
    <citation type="submission" date="2024-09" db="EMBL/GenBank/DDBJ databases">
        <title>Chromosome-scale assembly of Riccia fluitans.</title>
        <authorList>
            <person name="Paukszto L."/>
            <person name="Sawicki J."/>
            <person name="Karawczyk K."/>
            <person name="Piernik-Szablinska J."/>
            <person name="Szczecinska M."/>
            <person name="Mazdziarz M."/>
        </authorList>
    </citation>
    <scope>NUCLEOTIDE SEQUENCE [LARGE SCALE GENOMIC DNA]</scope>
    <source>
        <strain evidence="2">Rf_01</strain>
        <tissue evidence="2">Aerial parts of the thallus</tissue>
    </source>
</reference>
<evidence type="ECO:0000256" key="1">
    <source>
        <dbReference type="SAM" id="MobiDB-lite"/>
    </source>
</evidence>
<sequence length="661" mass="74607">MSARMLQRALKSNGAGSSTSAVSSEIEHSDSDEDCIHGSAITNRFDLLGLQEEDVENENEDENQRQSDQQSVTGFASTSASESVKPRRKKNKGKKKGKQQPATSDGKTRDADVESVDQLFSRLSERNDEASSSMLDGSSAGRYLLDAYNKHLGVDIKRLRAEDELRRIFGSKVINSVKSGSSGFQRRRQAALRRTGRGMPWRRSVLVVPMEHWARWDGGISMECTEVKDGCQYFRYKYSASYAEVQKKFEQCVRSHNPNTIVALLRNHPYHVDSLLALAEVYKHMGEYQQAADLLEQCLYALECAWHPCFNPSLGTCRLDYTVDTNKAFFLALFRHMQQLGKRGCHCTALEICKLLLSLDSKDPCGALFCIDYFALRAEQYNWLVKFVEYSSDKTLHLLPNFSYSLAIAWFRMEENKSEMAHRTHAGLKQDFRESKPKAFERLQQALAVHPTVLRKIVDRVPIKGDAKWNEILNDPHFLTATGGGPTLEHLISIYIERNYLLWRAPELQAWLKDAAATLTELAKKRSPEMAKWESVREEVFQSNDSQYQHLQVSEFSDSTSTLPLEEIPQLGLPPGFEAEGGFHEDDFFELPALQDGRNIPEALQYAASQGRNALLVFLQSLVPWMERAAGGVEEGPPVLLDDSSDNNDSTTGEFGDESLM</sequence>
<gene>
    <name evidence="2" type="ORF">R1flu_019918</name>
</gene>
<feature type="compositionally biased region" description="Acidic residues" evidence="1">
    <location>
        <begin position="51"/>
        <end position="61"/>
    </location>
</feature>
<dbReference type="EMBL" id="JBHFFA010000001">
    <property type="protein sequence ID" value="KAL2651790.1"/>
    <property type="molecule type" value="Genomic_DNA"/>
</dbReference>
<dbReference type="Pfam" id="PF04910">
    <property type="entry name" value="Tcf25"/>
    <property type="match status" value="1"/>
</dbReference>
<dbReference type="PANTHER" id="PTHR22684:SF0">
    <property type="entry name" value="RIBOSOME QUALITY CONTROL COMPLEX SUBUNIT TCF25"/>
    <property type="match status" value="1"/>
</dbReference>
<comment type="caution">
    <text evidence="2">The sequence shown here is derived from an EMBL/GenBank/DDBJ whole genome shotgun (WGS) entry which is preliminary data.</text>
</comment>
<organism evidence="2 3">
    <name type="scientific">Riccia fluitans</name>
    <dbReference type="NCBI Taxonomy" id="41844"/>
    <lineage>
        <taxon>Eukaryota</taxon>
        <taxon>Viridiplantae</taxon>
        <taxon>Streptophyta</taxon>
        <taxon>Embryophyta</taxon>
        <taxon>Marchantiophyta</taxon>
        <taxon>Marchantiopsida</taxon>
        <taxon>Marchantiidae</taxon>
        <taxon>Marchantiales</taxon>
        <taxon>Ricciaceae</taxon>
        <taxon>Riccia</taxon>
    </lineage>
</organism>
<dbReference type="InterPro" id="IPR011990">
    <property type="entry name" value="TPR-like_helical_dom_sf"/>
</dbReference>
<protein>
    <recommendedName>
        <fullName evidence="4">Transcription factor 25</fullName>
    </recommendedName>
</protein>
<dbReference type="AlphaFoldDB" id="A0ABD1ZKC6"/>
<name>A0ABD1ZKC6_9MARC</name>
<evidence type="ECO:0000313" key="3">
    <source>
        <dbReference type="Proteomes" id="UP001605036"/>
    </source>
</evidence>
<feature type="region of interest" description="Disordered" evidence="1">
    <location>
        <begin position="1"/>
        <end position="113"/>
    </location>
</feature>
<proteinExistence type="predicted"/>
<dbReference type="Gene3D" id="1.25.40.10">
    <property type="entry name" value="Tetratricopeptide repeat domain"/>
    <property type="match status" value="1"/>
</dbReference>
<dbReference type="SUPFAM" id="SSF48452">
    <property type="entry name" value="TPR-like"/>
    <property type="match status" value="1"/>
</dbReference>
<evidence type="ECO:0008006" key="4">
    <source>
        <dbReference type="Google" id="ProtNLM"/>
    </source>
</evidence>
<dbReference type="InterPro" id="IPR006994">
    <property type="entry name" value="TCF25/Rqc1"/>
</dbReference>
<accession>A0ABD1ZKC6</accession>
<dbReference type="Proteomes" id="UP001605036">
    <property type="component" value="Unassembled WGS sequence"/>
</dbReference>
<feature type="region of interest" description="Disordered" evidence="1">
    <location>
        <begin position="634"/>
        <end position="661"/>
    </location>
</feature>
<evidence type="ECO:0000313" key="2">
    <source>
        <dbReference type="EMBL" id="KAL2651790.1"/>
    </source>
</evidence>
<dbReference type="PANTHER" id="PTHR22684">
    <property type="entry name" value="NULP1-RELATED"/>
    <property type="match status" value="1"/>
</dbReference>
<keyword evidence="3" id="KW-1185">Reference proteome</keyword>
<feature type="compositionally biased region" description="Basic residues" evidence="1">
    <location>
        <begin position="86"/>
        <end position="98"/>
    </location>
</feature>